<feature type="signal peptide" evidence="3">
    <location>
        <begin position="1"/>
        <end position="20"/>
    </location>
</feature>
<dbReference type="Gene3D" id="3.60.10.10">
    <property type="entry name" value="Endonuclease/exonuclease/phosphatase"/>
    <property type="match status" value="1"/>
</dbReference>
<protein>
    <submittedName>
        <fullName evidence="5">Sphingomyelin phosphodiesterase</fullName>
    </submittedName>
</protein>
<proteinExistence type="predicted"/>
<name>A0ABP7MNL8_9GAMM</name>
<evidence type="ECO:0000256" key="1">
    <source>
        <dbReference type="ARBA" id="ARBA00022729"/>
    </source>
</evidence>
<keyword evidence="2" id="KW-0378">Hydrolase</keyword>
<evidence type="ECO:0000256" key="2">
    <source>
        <dbReference type="ARBA" id="ARBA00022801"/>
    </source>
</evidence>
<feature type="domain" description="Endonuclease/exonuclease/phosphatase" evidence="4">
    <location>
        <begin position="192"/>
        <end position="425"/>
    </location>
</feature>
<evidence type="ECO:0000313" key="6">
    <source>
        <dbReference type="Proteomes" id="UP001501565"/>
    </source>
</evidence>
<keyword evidence="1 3" id="KW-0732">Signal</keyword>
<gene>
    <name evidence="5" type="ORF">GCM10022277_20790</name>
</gene>
<dbReference type="PANTHER" id="PTHR16320:SF23">
    <property type="entry name" value="SPHINGOMYELINASE C 1"/>
    <property type="match status" value="1"/>
</dbReference>
<dbReference type="SUPFAM" id="SSF56219">
    <property type="entry name" value="DNase I-like"/>
    <property type="match status" value="1"/>
</dbReference>
<dbReference type="InterPro" id="IPR038772">
    <property type="entry name" value="Sph/SMPD2-like"/>
</dbReference>
<dbReference type="EMBL" id="BAABBN010000007">
    <property type="protein sequence ID" value="GAA3924773.1"/>
    <property type="molecule type" value="Genomic_DNA"/>
</dbReference>
<keyword evidence="6" id="KW-1185">Reference proteome</keyword>
<reference evidence="6" key="1">
    <citation type="journal article" date="2019" name="Int. J. Syst. Evol. Microbiol.">
        <title>The Global Catalogue of Microorganisms (GCM) 10K type strain sequencing project: providing services to taxonomists for standard genome sequencing and annotation.</title>
        <authorList>
            <consortium name="The Broad Institute Genomics Platform"/>
            <consortium name="The Broad Institute Genome Sequencing Center for Infectious Disease"/>
            <person name="Wu L."/>
            <person name="Ma J."/>
        </authorList>
    </citation>
    <scope>NUCLEOTIDE SEQUENCE [LARGE SCALE GENOMIC DNA]</scope>
    <source>
        <strain evidence="6">JCM 17551</strain>
    </source>
</reference>
<accession>A0ABP7MNL8</accession>
<evidence type="ECO:0000313" key="5">
    <source>
        <dbReference type="EMBL" id="GAA3924773.1"/>
    </source>
</evidence>
<comment type="caution">
    <text evidence="5">The sequence shown here is derived from an EMBL/GenBank/DDBJ whole genome shotgun (WGS) entry which is preliminary data.</text>
</comment>
<dbReference type="InterPro" id="IPR005135">
    <property type="entry name" value="Endo/exonuclease/phosphatase"/>
</dbReference>
<dbReference type="Proteomes" id="UP001501565">
    <property type="component" value="Unassembled WGS sequence"/>
</dbReference>
<feature type="chain" id="PRO_5045676310" evidence="3">
    <location>
        <begin position="21"/>
        <end position="443"/>
    </location>
</feature>
<dbReference type="Pfam" id="PF03372">
    <property type="entry name" value="Exo_endo_phos"/>
    <property type="match status" value="1"/>
</dbReference>
<evidence type="ECO:0000259" key="4">
    <source>
        <dbReference type="Pfam" id="PF03372"/>
    </source>
</evidence>
<evidence type="ECO:0000256" key="3">
    <source>
        <dbReference type="SAM" id="SignalP"/>
    </source>
</evidence>
<dbReference type="PANTHER" id="PTHR16320">
    <property type="entry name" value="SPHINGOMYELINASE FAMILY MEMBER"/>
    <property type="match status" value="1"/>
</dbReference>
<dbReference type="RefSeq" id="WP_344798280.1">
    <property type="nucleotide sequence ID" value="NZ_BAABBN010000007.1"/>
</dbReference>
<dbReference type="InterPro" id="IPR036691">
    <property type="entry name" value="Endo/exonu/phosph_ase_sf"/>
</dbReference>
<dbReference type="InterPro" id="IPR017766">
    <property type="entry name" value="Sphingomyelinase/PLipase_C"/>
</dbReference>
<organism evidence="5 6">
    <name type="scientific">Litoribacillus peritrichatus</name>
    <dbReference type="NCBI Taxonomy" id="718191"/>
    <lineage>
        <taxon>Bacteria</taxon>
        <taxon>Pseudomonadati</taxon>
        <taxon>Pseudomonadota</taxon>
        <taxon>Gammaproteobacteria</taxon>
        <taxon>Oceanospirillales</taxon>
        <taxon>Oceanospirillaceae</taxon>
        <taxon>Litoribacillus</taxon>
    </lineage>
</organism>
<sequence length="443" mass="50673">MALRQALFVLVFLFSPFVSAESYIYLTNNTMETLTLQTRQTGHTNITHGNEWQQLATEVPPLGTVKFLRFNRDQGIKWGKDYYFTTTVSGNDQQATLRQKLQGTMTFSKMWLSAEEDPWYYDREIHNIRLSDEGAGTELAFKSEVARVSGDDIRYVIHKNWQQEASADYSNQLKVLNYNTWILLPGIIAKNSSARLDTIAEYVKGYDVVVFEEVFDPVLTAKFRSALRDEYPFQTDIPWKFGKILNGGSFIASRWPIVEQDSQVYDACRKDGCLAAKGINYAKIMKGSNAFHIFGTHTHAYTSEADIAVRFQHLAQFKAMVDSKQIPEIEPVIMAGDFNVDKVNYPAEHQEFLTLLNGTEPEAIGEYEFSYAGPVNVYADDEYNEYLDYVLYSNEHMAPFYSTNKLLVPRSISSEHWGSWDLSDHYPVVGEFEFPLPSEYVGD</sequence>
<dbReference type="CDD" id="cd09078">
    <property type="entry name" value="nSMase"/>
    <property type="match status" value="1"/>
</dbReference>